<dbReference type="SUPFAM" id="SSF52540">
    <property type="entry name" value="P-loop containing nucleoside triphosphate hydrolases"/>
    <property type="match status" value="2"/>
</dbReference>
<evidence type="ECO:0000256" key="1">
    <source>
        <dbReference type="ARBA" id="ARBA00004417"/>
    </source>
</evidence>
<comment type="subcellular location">
    <subcellularLocation>
        <location evidence="1">Cell inner membrane</location>
        <topology evidence="1">Peripheral membrane protein</topology>
    </subcellularLocation>
</comment>
<dbReference type="CDD" id="cd03257">
    <property type="entry name" value="ABC_NikE_OppD_transporters"/>
    <property type="match status" value="2"/>
</dbReference>
<evidence type="ECO:0000256" key="2">
    <source>
        <dbReference type="ARBA" id="ARBA00005417"/>
    </source>
</evidence>
<evidence type="ECO:0000256" key="5">
    <source>
        <dbReference type="ARBA" id="ARBA00022840"/>
    </source>
</evidence>
<organism evidence="7 8">
    <name type="scientific">Agrobacterium tumefaciens str. Kerr 14</name>
    <dbReference type="NCBI Taxonomy" id="1183424"/>
    <lineage>
        <taxon>Bacteria</taxon>
        <taxon>Pseudomonadati</taxon>
        <taxon>Pseudomonadota</taxon>
        <taxon>Alphaproteobacteria</taxon>
        <taxon>Hyphomicrobiales</taxon>
        <taxon>Rhizobiaceae</taxon>
        <taxon>Rhizobium/Agrobacterium group</taxon>
        <taxon>Agrobacterium</taxon>
        <taxon>Agrobacterium tumefaciens complex</taxon>
    </lineage>
</organism>
<dbReference type="InterPro" id="IPR003439">
    <property type="entry name" value="ABC_transporter-like_ATP-bd"/>
</dbReference>
<feature type="domain" description="ABC transporter" evidence="6">
    <location>
        <begin position="11"/>
        <end position="261"/>
    </location>
</feature>
<reference evidence="7 8" key="1">
    <citation type="submission" date="2016-01" db="EMBL/GenBank/DDBJ databases">
        <authorList>
            <person name="Oliw E.H."/>
        </authorList>
    </citation>
    <scope>NUCLEOTIDE SEQUENCE [LARGE SCALE GENOMIC DNA]</scope>
    <source>
        <strain evidence="7 8">Kerr 14</strain>
    </source>
</reference>
<evidence type="ECO:0000313" key="8">
    <source>
        <dbReference type="Proteomes" id="UP000191897"/>
    </source>
</evidence>
<feature type="domain" description="ABC transporter" evidence="6">
    <location>
        <begin position="293"/>
        <end position="542"/>
    </location>
</feature>
<dbReference type="RefSeq" id="WP_003521937.1">
    <property type="nucleotide sequence ID" value="NZ_LT009730.1"/>
</dbReference>
<dbReference type="InterPro" id="IPR013563">
    <property type="entry name" value="Oligopep_ABC_C"/>
</dbReference>
<comment type="similarity">
    <text evidence="2">Belongs to the ABC transporter superfamily.</text>
</comment>
<dbReference type="InterPro" id="IPR050319">
    <property type="entry name" value="ABC_transp_ATP-bind"/>
</dbReference>
<dbReference type="GO" id="GO:0015833">
    <property type="term" value="P:peptide transport"/>
    <property type="evidence" value="ECO:0007669"/>
    <property type="project" value="InterPro"/>
</dbReference>
<sequence length="562" mass="60478">MTRPSFPVPILRYRNAGISLPKREGEQSLVRGVDLDVFPNEIVALVGESGSGKTLTALSVLGLLPKGAFFRADIATVNGKDITRLNNCGWRDLRGSEVGIVFQEPLSSLNPVLSIGDQIGEVLHYKKGLARKARDDRAAELLDLMGISGPRSVLGKYPHQLSGGMRQRVMLAIAMAGEPRLLIADEPTTALDNAIQNQVLELLVQTAARTHIGLLFITHDLSIVAQIADRVAVMKDGALVESAPVSAVFAQPEHAYTRRLVSLAPRIPAVVMDGSPAYPKPVAQDEEPKVPLLEVRDVVKRYPTQGGAFARSSDPLALDRVSASIWPSKTLGLVGQSGSGKSSLARVITGLTAPDSGSVLFEGADIFSKAGKEATKRGRDIQMIFQDPFSSLNPRMKIAGIVTEPMGAHGLLAGKSIEDAAVELLETVGLPADFARRYPHELSGGQRQRVGIARALSVRPKLLVCDEPVSALDVSVQAEILALFKALQPLFGLTYLFIAHGLDSIYSVSHHVAVMQGGQIVEQGLRDEVFGNPQHPYTRSLLAAMLDSDPQSSRFRPHRRAV</sequence>
<dbReference type="PANTHER" id="PTHR43776">
    <property type="entry name" value="TRANSPORT ATP-BINDING PROTEIN"/>
    <property type="match status" value="1"/>
</dbReference>
<dbReference type="NCBIfam" id="NF008453">
    <property type="entry name" value="PRK11308.1"/>
    <property type="match status" value="2"/>
</dbReference>
<dbReference type="PROSITE" id="PS50893">
    <property type="entry name" value="ABC_TRANSPORTER_2"/>
    <property type="match status" value="2"/>
</dbReference>
<protein>
    <submittedName>
        <fullName evidence="7">ABC transporter, ATP-binding protein putative dipeptide/oligopeptide/nickel transporter</fullName>
    </submittedName>
</protein>
<dbReference type="SMART" id="SM00382">
    <property type="entry name" value="AAA"/>
    <property type="match status" value="2"/>
</dbReference>
<dbReference type="GO" id="GO:0055085">
    <property type="term" value="P:transmembrane transport"/>
    <property type="evidence" value="ECO:0007669"/>
    <property type="project" value="UniProtKB-ARBA"/>
</dbReference>
<dbReference type="PROSITE" id="PS00211">
    <property type="entry name" value="ABC_TRANSPORTER_1"/>
    <property type="match status" value="2"/>
</dbReference>
<dbReference type="Pfam" id="PF00005">
    <property type="entry name" value="ABC_tran"/>
    <property type="match status" value="2"/>
</dbReference>
<dbReference type="Gene3D" id="3.40.50.300">
    <property type="entry name" value="P-loop containing nucleotide triphosphate hydrolases"/>
    <property type="match status" value="2"/>
</dbReference>
<dbReference type="InterPro" id="IPR027417">
    <property type="entry name" value="P-loop_NTPase"/>
</dbReference>
<dbReference type="GO" id="GO:0005524">
    <property type="term" value="F:ATP binding"/>
    <property type="evidence" value="ECO:0007669"/>
    <property type="project" value="UniProtKB-KW"/>
</dbReference>
<keyword evidence="5 7" id="KW-0067">ATP-binding</keyword>
<keyword evidence="3" id="KW-0813">Transport</keyword>
<dbReference type="Pfam" id="PF08352">
    <property type="entry name" value="oligo_HPY"/>
    <property type="match status" value="2"/>
</dbReference>
<accession>A0A1S7P8S8</accession>
<dbReference type="GO" id="GO:0005886">
    <property type="term" value="C:plasma membrane"/>
    <property type="evidence" value="ECO:0007669"/>
    <property type="project" value="UniProtKB-SubCell"/>
</dbReference>
<dbReference type="NCBIfam" id="NF007739">
    <property type="entry name" value="PRK10419.1"/>
    <property type="match status" value="2"/>
</dbReference>
<dbReference type="InterPro" id="IPR017871">
    <property type="entry name" value="ABC_transporter-like_CS"/>
</dbReference>
<dbReference type="EMBL" id="FBWC01000008">
    <property type="protein sequence ID" value="CUX17224.1"/>
    <property type="molecule type" value="Genomic_DNA"/>
</dbReference>
<name>A0A1S7P8S8_AGRTU</name>
<evidence type="ECO:0000259" key="6">
    <source>
        <dbReference type="PROSITE" id="PS50893"/>
    </source>
</evidence>
<dbReference type="InterPro" id="IPR003593">
    <property type="entry name" value="AAA+_ATPase"/>
</dbReference>
<dbReference type="Proteomes" id="UP000191897">
    <property type="component" value="Unassembled WGS sequence"/>
</dbReference>
<evidence type="ECO:0000256" key="4">
    <source>
        <dbReference type="ARBA" id="ARBA00022741"/>
    </source>
</evidence>
<keyword evidence="4" id="KW-0547">Nucleotide-binding</keyword>
<evidence type="ECO:0000313" key="7">
    <source>
        <dbReference type="EMBL" id="CUX17224.1"/>
    </source>
</evidence>
<dbReference type="GO" id="GO:0016887">
    <property type="term" value="F:ATP hydrolysis activity"/>
    <property type="evidence" value="ECO:0007669"/>
    <property type="project" value="InterPro"/>
</dbReference>
<proteinExistence type="inferred from homology"/>
<dbReference type="AlphaFoldDB" id="A0A1S7P8S8"/>
<gene>
    <name evidence="7" type="ORF">AGR4C_Cc160173</name>
</gene>
<evidence type="ECO:0000256" key="3">
    <source>
        <dbReference type="ARBA" id="ARBA00022448"/>
    </source>
</evidence>